<dbReference type="OrthoDB" id="1081532at2"/>
<dbReference type="RefSeq" id="WP_034703848.1">
    <property type="nucleotide sequence ID" value="NZ_JPRO01000005.1"/>
</dbReference>
<evidence type="ECO:0008006" key="3">
    <source>
        <dbReference type="Google" id="ProtNLM"/>
    </source>
</evidence>
<comment type="caution">
    <text evidence="1">The sequence shown here is derived from an EMBL/GenBank/DDBJ whole genome shotgun (WGS) entry which is preliminary data.</text>
</comment>
<gene>
    <name evidence="1" type="ORF">IX38_09025</name>
</gene>
<dbReference type="eggNOG" id="ENOG50334TN">
    <property type="taxonomic scope" value="Bacteria"/>
</dbReference>
<evidence type="ECO:0000313" key="1">
    <source>
        <dbReference type="EMBL" id="KFF07830.1"/>
    </source>
</evidence>
<accession>A0A085ZTR6</accession>
<dbReference type="EMBL" id="JPRO01000005">
    <property type="protein sequence ID" value="KFF07830.1"/>
    <property type="molecule type" value="Genomic_DNA"/>
</dbReference>
<evidence type="ECO:0000313" key="2">
    <source>
        <dbReference type="Proteomes" id="UP000028703"/>
    </source>
</evidence>
<keyword evidence="2" id="KW-1185">Reference proteome</keyword>
<protein>
    <recommendedName>
        <fullName evidence="3">LysM domain-containing protein</fullName>
    </recommendedName>
</protein>
<organism evidence="1 2">
    <name type="scientific">Chryseobacterium luteum</name>
    <dbReference type="NCBI Taxonomy" id="421531"/>
    <lineage>
        <taxon>Bacteria</taxon>
        <taxon>Pseudomonadati</taxon>
        <taxon>Bacteroidota</taxon>
        <taxon>Flavobacteriia</taxon>
        <taxon>Flavobacteriales</taxon>
        <taxon>Weeksellaceae</taxon>
        <taxon>Chryseobacterium group</taxon>
        <taxon>Chryseobacterium</taxon>
    </lineage>
</organism>
<sequence>MEIIKYKIQVGDTLHSIAEKFDRPVNELLDFHNSQAVLTQQINSEYIPIHIDVILINAKYEKPESERDITAYKIISKNEYFNFKKLVYSTQNSIEIEIEKLDDNKYFVSQKSKLIECSSPHYDSYLVLLSLLDQPFEDIILITDDFGTIKKIENQKEIKEKWHLVQKGLSEVTDDKEMLNRIIRDGETVYTDSLPHIMANLQYNLLYPGKFNSDNAKINEGNSTRLYSSLFSGSKILLKFKNKIIEKNNNKITVENKSFLEKANVEILRELYNATFRDLLGNNFNYDFSLISHYNIKDNRIDSCNADFIENINDTIVAKSRYEINKM</sequence>
<reference evidence="1 2" key="1">
    <citation type="submission" date="2014-07" db="EMBL/GenBank/DDBJ databases">
        <title>Genome of Chryseobacterium luteum DSM 18605.</title>
        <authorList>
            <person name="Stropko S.J."/>
            <person name="Pipes S.E."/>
            <person name="Newman J.D."/>
        </authorList>
    </citation>
    <scope>NUCLEOTIDE SEQUENCE [LARGE SCALE GENOMIC DNA]</scope>
    <source>
        <strain evidence="1 2">DSM 18605</strain>
    </source>
</reference>
<dbReference type="InterPro" id="IPR018392">
    <property type="entry name" value="LysM"/>
</dbReference>
<dbReference type="CDD" id="cd00118">
    <property type="entry name" value="LysM"/>
    <property type="match status" value="1"/>
</dbReference>
<dbReference type="Proteomes" id="UP000028703">
    <property type="component" value="Unassembled WGS sequence"/>
</dbReference>
<dbReference type="STRING" id="421531.IX38_09025"/>
<dbReference type="AlphaFoldDB" id="A0A085ZTR6"/>
<name>A0A085ZTR6_9FLAO</name>
<proteinExistence type="predicted"/>